<dbReference type="PROSITE" id="PS51077">
    <property type="entry name" value="HTH_ICLR"/>
    <property type="match status" value="1"/>
</dbReference>
<keyword evidence="2" id="KW-0238">DNA-binding</keyword>
<dbReference type="Gene3D" id="1.10.10.10">
    <property type="entry name" value="Winged helix-like DNA-binding domain superfamily/Winged helix DNA-binding domain"/>
    <property type="match status" value="1"/>
</dbReference>
<dbReference type="Pfam" id="PF01614">
    <property type="entry name" value="IclR_C"/>
    <property type="match status" value="1"/>
</dbReference>
<comment type="caution">
    <text evidence="6">The sequence shown here is derived from an EMBL/GenBank/DDBJ whole genome shotgun (WGS) entry which is preliminary data.</text>
</comment>
<feature type="domain" description="HTH iclR-type" evidence="4">
    <location>
        <begin position="20"/>
        <end position="86"/>
    </location>
</feature>
<dbReference type="InterPro" id="IPR029016">
    <property type="entry name" value="GAF-like_dom_sf"/>
</dbReference>
<dbReference type="InterPro" id="IPR011991">
    <property type="entry name" value="ArsR-like_HTH"/>
</dbReference>
<accession>A0A7X6KXE6</accession>
<dbReference type="AlphaFoldDB" id="A0A7X6KXE6"/>
<dbReference type="Proteomes" id="UP000581206">
    <property type="component" value="Unassembled WGS sequence"/>
</dbReference>
<keyword evidence="3" id="KW-0804">Transcription</keyword>
<evidence type="ECO:0000259" key="5">
    <source>
        <dbReference type="PROSITE" id="PS51078"/>
    </source>
</evidence>
<dbReference type="InterPro" id="IPR050707">
    <property type="entry name" value="HTH_MetabolicPath_Reg"/>
</dbReference>
<dbReference type="RefSeq" id="WP_168631109.1">
    <property type="nucleotide sequence ID" value="NZ_BONL01000005.1"/>
</dbReference>
<evidence type="ECO:0000256" key="3">
    <source>
        <dbReference type="ARBA" id="ARBA00023163"/>
    </source>
</evidence>
<organism evidence="6 7">
    <name type="scientific">Cellulomonas denverensis</name>
    <dbReference type="NCBI Taxonomy" id="264297"/>
    <lineage>
        <taxon>Bacteria</taxon>
        <taxon>Bacillati</taxon>
        <taxon>Actinomycetota</taxon>
        <taxon>Actinomycetes</taxon>
        <taxon>Micrococcales</taxon>
        <taxon>Cellulomonadaceae</taxon>
        <taxon>Cellulomonas</taxon>
    </lineage>
</organism>
<dbReference type="InterPro" id="IPR036390">
    <property type="entry name" value="WH_DNA-bd_sf"/>
</dbReference>
<protein>
    <submittedName>
        <fullName evidence="6">IclR family transcriptional regulator</fullName>
    </submittedName>
</protein>
<gene>
    <name evidence="6" type="ORF">HGA03_15035</name>
</gene>
<evidence type="ECO:0000256" key="2">
    <source>
        <dbReference type="ARBA" id="ARBA00023125"/>
    </source>
</evidence>
<dbReference type="GO" id="GO:0003700">
    <property type="term" value="F:DNA-binding transcription factor activity"/>
    <property type="evidence" value="ECO:0007669"/>
    <property type="project" value="InterPro"/>
</dbReference>
<reference evidence="6 7" key="1">
    <citation type="submission" date="2020-04" db="EMBL/GenBank/DDBJ databases">
        <title>MicrobeNet Type strains.</title>
        <authorList>
            <person name="Nicholson A.C."/>
        </authorList>
    </citation>
    <scope>NUCLEOTIDE SEQUENCE [LARGE SCALE GENOMIC DNA]</scope>
    <source>
        <strain evidence="6 7">ATCC BAA-788</strain>
    </source>
</reference>
<dbReference type="PROSITE" id="PS51078">
    <property type="entry name" value="ICLR_ED"/>
    <property type="match status" value="1"/>
</dbReference>
<keyword evidence="7" id="KW-1185">Reference proteome</keyword>
<name>A0A7X6KXE6_9CELL</name>
<evidence type="ECO:0000313" key="6">
    <source>
        <dbReference type="EMBL" id="NKY23984.1"/>
    </source>
</evidence>
<dbReference type="InterPro" id="IPR005471">
    <property type="entry name" value="Tscrpt_reg_IclR_N"/>
</dbReference>
<dbReference type="SMART" id="SM00346">
    <property type="entry name" value="HTH_ICLR"/>
    <property type="match status" value="1"/>
</dbReference>
<dbReference type="GO" id="GO:0003677">
    <property type="term" value="F:DNA binding"/>
    <property type="evidence" value="ECO:0007669"/>
    <property type="project" value="UniProtKB-KW"/>
</dbReference>
<dbReference type="GO" id="GO:0045892">
    <property type="term" value="P:negative regulation of DNA-templated transcription"/>
    <property type="evidence" value="ECO:0007669"/>
    <property type="project" value="TreeGrafter"/>
</dbReference>
<dbReference type="CDD" id="cd00090">
    <property type="entry name" value="HTH_ARSR"/>
    <property type="match status" value="1"/>
</dbReference>
<evidence type="ECO:0000259" key="4">
    <source>
        <dbReference type="PROSITE" id="PS51077"/>
    </source>
</evidence>
<dbReference type="InterPro" id="IPR014757">
    <property type="entry name" value="Tscrpt_reg_IclR_C"/>
</dbReference>
<dbReference type="InterPro" id="IPR001845">
    <property type="entry name" value="HTH_ArsR_DNA-bd_dom"/>
</dbReference>
<sequence>MASGTSRPAATEAEDSRYWVKSVSRAVDVLELLAAQPPGEPMSVTDIGAALGLSKSAVFATLHTLTRRGLVADEGSGMTRRYRLGMALARLGSQALAQTSLRDVARPHLVALARSTRSTARLATLVQDQAVVIDQVGGNERVRLDLRMGSHELPHSTGLGKAILSCLPAEEIRAIVDRVGLVRRTSRTITDPDTLVAHLAEARVAGYAFDDEEDADGVFCIGSPLFGHDGACVGAISITGLKLDQPSWHYQELGRQVRDAAQQISRDLGFDPEAEVVTIVGVVDDPDQQD</sequence>
<feature type="domain" description="IclR-ED" evidence="5">
    <location>
        <begin position="87"/>
        <end position="270"/>
    </location>
</feature>
<dbReference type="PANTHER" id="PTHR30136">
    <property type="entry name" value="HELIX-TURN-HELIX TRANSCRIPTIONAL REGULATOR, ICLR FAMILY"/>
    <property type="match status" value="1"/>
</dbReference>
<dbReference type="EMBL" id="JAAXOX010000010">
    <property type="protein sequence ID" value="NKY23984.1"/>
    <property type="molecule type" value="Genomic_DNA"/>
</dbReference>
<evidence type="ECO:0000313" key="7">
    <source>
        <dbReference type="Proteomes" id="UP000581206"/>
    </source>
</evidence>
<dbReference type="Pfam" id="PF09339">
    <property type="entry name" value="HTH_IclR"/>
    <property type="match status" value="1"/>
</dbReference>
<dbReference type="SMART" id="SM00418">
    <property type="entry name" value="HTH_ARSR"/>
    <property type="match status" value="1"/>
</dbReference>
<keyword evidence="1" id="KW-0805">Transcription regulation</keyword>
<dbReference type="InterPro" id="IPR036388">
    <property type="entry name" value="WH-like_DNA-bd_sf"/>
</dbReference>
<evidence type="ECO:0000256" key="1">
    <source>
        <dbReference type="ARBA" id="ARBA00023015"/>
    </source>
</evidence>
<dbReference type="PANTHER" id="PTHR30136:SF24">
    <property type="entry name" value="HTH-TYPE TRANSCRIPTIONAL REPRESSOR ALLR"/>
    <property type="match status" value="1"/>
</dbReference>
<proteinExistence type="predicted"/>
<dbReference type="Gene3D" id="3.30.450.40">
    <property type="match status" value="1"/>
</dbReference>
<dbReference type="SUPFAM" id="SSF55781">
    <property type="entry name" value="GAF domain-like"/>
    <property type="match status" value="1"/>
</dbReference>
<dbReference type="SUPFAM" id="SSF46785">
    <property type="entry name" value="Winged helix' DNA-binding domain"/>
    <property type="match status" value="1"/>
</dbReference>